<dbReference type="AlphaFoldDB" id="A0A1V6Q537"/>
<dbReference type="Pfam" id="PF22980">
    <property type="entry name" value="Myb_DNA-bind_8"/>
    <property type="match status" value="1"/>
</dbReference>
<evidence type="ECO:0000313" key="4">
    <source>
        <dbReference type="Proteomes" id="UP000191672"/>
    </source>
</evidence>
<comment type="caution">
    <text evidence="3">The sequence shown here is derived from an EMBL/GenBank/DDBJ whole genome shotgun (WGS) entry which is preliminary data.</text>
</comment>
<name>A0A1V6Q537_9EURO</name>
<dbReference type="EMBL" id="MDYN01000015">
    <property type="protein sequence ID" value="OQD83896.1"/>
    <property type="molecule type" value="Genomic_DNA"/>
</dbReference>
<feature type="compositionally biased region" description="Low complexity" evidence="1">
    <location>
        <begin position="478"/>
        <end position="500"/>
    </location>
</feature>
<feature type="region of interest" description="Disordered" evidence="1">
    <location>
        <begin position="452"/>
        <end position="551"/>
    </location>
</feature>
<accession>A0A1V6Q537</accession>
<sequence length="551" mass="61449">MVQRHKVLETDNPTAKFLYTIIKQLDLKSINWNRVASELEISNGHAARMRYSRFRQQMDGTTGVARAKRKPKKVKTVDPPTDMQMRPGFPMDLSGMPKMEPIDTSLRSNPFFKGESRIQGYSGMQDYANYSQSMPDNSNNNIIQSYPYLPQDFASRGFQYAARMSSGLPLVSPGTSFMNPYQSPEIQNSYAYALTAGSTGFETQDFGMQSTMTNFGPTISWGQRPSSPHNPQAVKVEGRQQPEAGTLNFGEQLNSLPVQPETQSPMTRFGPIVNWEQRTSSHESPPNVKVKEEQRTEVEAMDLAEHFKKTPVQHVDHSMNDVVDGLAEQDVQYPIQGAVQNLASHYVESTAHNQVQNATDCQAQYPSQNSVRTPSSLHIDLSAQAQPQQIAEENLHHAQQKPQDIIAGHRVDSPASIQTQPTTPSPTKSPIRNSAGYLLEKEIGQLVQRPIQQPDPKSDQQTVETSAQVASQKAAQEPIQPVQPVQPIPLIQQPAQQLAQTPDRTPIQEPAQCILRPDQYYSEQPTQQPSQPPAQNPVPTIVDHQFDTSPR</sequence>
<protein>
    <recommendedName>
        <fullName evidence="2">Myb-like DNA-binding domain-containing protein</fullName>
    </recommendedName>
</protein>
<evidence type="ECO:0000256" key="1">
    <source>
        <dbReference type="SAM" id="MobiDB-lite"/>
    </source>
</evidence>
<proteinExistence type="predicted"/>
<evidence type="ECO:0000259" key="2">
    <source>
        <dbReference type="Pfam" id="PF22980"/>
    </source>
</evidence>
<dbReference type="InterPro" id="IPR054505">
    <property type="entry name" value="Myb_DNA-bind_8"/>
</dbReference>
<feature type="compositionally biased region" description="Polar residues" evidence="1">
    <location>
        <begin position="459"/>
        <end position="474"/>
    </location>
</feature>
<keyword evidence="4" id="KW-1185">Reference proteome</keyword>
<organism evidence="3 4">
    <name type="scientific">Penicillium antarcticum</name>
    <dbReference type="NCBI Taxonomy" id="416450"/>
    <lineage>
        <taxon>Eukaryota</taxon>
        <taxon>Fungi</taxon>
        <taxon>Dikarya</taxon>
        <taxon>Ascomycota</taxon>
        <taxon>Pezizomycotina</taxon>
        <taxon>Eurotiomycetes</taxon>
        <taxon>Eurotiomycetidae</taxon>
        <taxon>Eurotiales</taxon>
        <taxon>Aspergillaceae</taxon>
        <taxon>Penicillium</taxon>
    </lineage>
</organism>
<evidence type="ECO:0000313" key="3">
    <source>
        <dbReference type="EMBL" id="OQD83896.1"/>
    </source>
</evidence>
<feature type="domain" description="Myb-like DNA-binding" evidence="2">
    <location>
        <begin position="12"/>
        <end position="59"/>
    </location>
</feature>
<dbReference type="OrthoDB" id="3944408at2759"/>
<dbReference type="STRING" id="416450.A0A1V6Q537"/>
<reference evidence="4" key="1">
    <citation type="journal article" date="2017" name="Nat. Microbiol.">
        <title>Global analysis of biosynthetic gene clusters reveals vast potential of secondary metabolite production in Penicillium species.</title>
        <authorList>
            <person name="Nielsen J.C."/>
            <person name="Grijseels S."/>
            <person name="Prigent S."/>
            <person name="Ji B."/>
            <person name="Dainat J."/>
            <person name="Nielsen K.F."/>
            <person name="Frisvad J.C."/>
            <person name="Workman M."/>
            <person name="Nielsen J."/>
        </authorList>
    </citation>
    <scope>NUCLEOTIDE SEQUENCE [LARGE SCALE GENOMIC DNA]</scope>
    <source>
        <strain evidence="4">IBT 31811</strain>
    </source>
</reference>
<gene>
    <name evidence="3" type="ORF">PENANT_c015G04198</name>
</gene>
<dbReference type="Proteomes" id="UP000191672">
    <property type="component" value="Unassembled WGS sequence"/>
</dbReference>
<feature type="region of interest" description="Disordered" evidence="1">
    <location>
        <begin position="58"/>
        <end position="88"/>
    </location>
</feature>